<reference evidence="8" key="1">
    <citation type="journal article" date="2014" name="Int. J. Syst. Evol. Microbiol.">
        <title>Complete genome sequence of Corynebacterium casei LMG S-19264T (=DSM 44701T), isolated from a smear-ripened cheese.</title>
        <authorList>
            <consortium name="US DOE Joint Genome Institute (JGI-PGF)"/>
            <person name="Walter F."/>
            <person name="Albersmeier A."/>
            <person name="Kalinowski J."/>
            <person name="Ruckert C."/>
        </authorList>
    </citation>
    <scope>NUCLEOTIDE SEQUENCE</scope>
    <source>
        <strain evidence="8">VKM Ac-2007</strain>
    </source>
</reference>
<dbReference type="Gene3D" id="3.90.1150.10">
    <property type="entry name" value="Aspartate Aminotransferase, domain 1"/>
    <property type="match status" value="1"/>
</dbReference>
<keyword evidence="4 6" id="KW-0808">Transferase</keyword>
<dbReference type="GO" id="GO:0008483">
    <property type="term" value="F:transaminase activity"/>
    <property type="evidence" value="ECO:0007669"/>
    <property type="project" value="UniProtKB-KW"/>
</dbReference>
<sequence>MANAAWRVPGAIRLELGEPDFATPPHIVEAAYTATRGGATRYAPTAGIPELREALAAKVGTVNGVAAAPEEVFVSCGAVEGLYAVYRALLDEGDEILVPDPGWPNFTNLAHLAGARPVGYRLLPSDGYLPDLERLDRSVTARTRAVLVNSPANPLGTVWPGTTLAAVAEWAARHGIWVIADECYDQLWLDEPSRSMAALAPDAPVVSVFSFSKTYAMTGWRVGYVVAGRPLAERIARVQETAVSCVSTPAQHAALAALRGPQEPVEEMRAAYRARRDLALAVAQEVGLPALRPEGAFYLWLDVGGRPSAELAMDLLRTRGVAVAPGAAFGPGGEGAVRLSLAAAPEAIEEGLRRLAAHLSS</sequence>
<evidence type="ECO:0000256" key="3">
    <source>
        <dbReference type="ARBA" id="ARBA00022576"/>
    </source>
</evidence>
<keyword evidence="9" id="KW-1185">Reference proteome</keyword>
<dbReference type="PANTHER" id="PTHR46383">
    <property type="entry name" value="ASPARTATE AMINOTRANSFERASE"/>
    <property type="match status" value="1"/>
</dbReference>
<evidence type="ECO:0000256" key="2">
    <source>
        <dbReference type="ARBA" id="ARBA00007441"/>
    </source>
</evidence>
<evidence type="ECO:0000256" key="4">
    <source>
        <dbReference type="ARBA" id="ARBA00022679"/>
    </source>
</evidence>
<evidence type="ECO:0000313" key="9">
    <source>
        <dbReference type="Proteomes" id="UP001143474"/>
    </source>
</evidence>
<dbReference type="EMBL" id="BSEV01000036">
    <property type="protein sequence ID" value="GLK14761.1"/>
    <property type="molecule type" value="Genomic_DNA"/>
</dbReference>
<dbReference type="SUPFAM" id="SSF53383">
    <property type="entry name" value="PLP-dependent transferases"/>
    <property type="match status" value="1"/>
</dbReference>
<dbReference type="InterPro" id="IPR004838">
    <property type="entry name" value="NHTrfase_class1_PyrdxlP-BS"/>
</dbReference>
<reference evidence="8" key="2">
    <citation type="submission" date="2023-01" db="EMBL/GenBank/DDBJ databases">
        <authorList>
            <person name="Sun Q."/>
            <person name="Evtushenko L."/>
        </authorList>
    </citation>
    <scope>NUCLEOTIDE SEQUENCE</scope>
    <source>
        <strain evidence="8">VKM Ac-2007</strain>
    </source>
</reference>
<accession>A0A9W6I9U7</accession>
<dbReference type="InterPro" id="IPR004839">
    <property type="entry name" value="Aminotransferase_I/II_large"/>
</dbReference>
<dbReference type="CDD" id="cd00609">
    <property type="entry name" value="AAT_like"/>
    <property type="match status" value="1"/>
</dbReference>
<name>A0A9W6I9U7_9ACTN</name>
<gene>
    <name evidence="8" type="ORF">GCM10017600_81730</name>
</gene>
<organism evidence="8 9">
    <name type="scientific">Streptosporangium carneum</name>
    <dbReference type="NCBI Taxonomy" id="47481"/>
    <lineage>
        <taxon>Bacteria</taxon>
        <taxon>Bacillati</taxon>
        <taxon>Actinomycetota</taxon>
        <taxon>Actinomycetes</taxon>
        <taxon>Streptosporangiales</taxon>
        <taxon>Streptosporangiaceae</taxon>
        <taxon>Streptosporangium</taxon>
    </lineage>
</organism>
<evidence type="ECO:0000313" key="8">
    <source>
        <dbReference type="EMBL" id="GLK14761.1"/>
    </source>
</evidence>
<dbReference type="GO" id="GO:0030170">
    <property type="term" value="F:pyridoxal phosphate binding"/>
    <property type="evidence" value="ECO:0007669"/>
    <property type="project" value="InterPro"/>
</dbReference>
<comment type="caution">
    <text evidence="8">The sequence shown here is derived from an EMBL/GenBank/DDBJ whole genome shotgun (WGS) entry which is preliminary data.</text>
</comment>
<dbReference type="InterPro" id="IPR015424">
    <property type="entry name" value="PyrdxlP-dep_Trfase"/>
</dbReference>
<feature type="domain" description="Aminotransferase class I/classII large" evidence="7">
    <location>
        <begin position="12"/>
        <end position="354"/>
    </location>
</feature>
<dbReference type="Proteomes" id="UP001143474">
    <property type="component" value="Unassembled WGS sequence"/>
</dbReference>
<dbReference type="InterPro" id="IPR015422">
    <property type="entry name" value="PyrdxlP-dep_Trfase_small"/>
</dbReference>
<dbReference type="Gene3D" id="3.40.640.10">
    <property type="entry name" value="Type I PLP-dependent aspartate aminotransferase-like (Major domain)"/>
    <property type="match status" value="1"/>
</dbReference>
<evidence type="ECO:0000256" key="6">
    <source>
        <dbReference type="RuleBase" id="RU000481"/>
    </source>
</evidence>
<dbReference type="PROSITE" id="PS00105">
    <property type="entry name" value="AA_TRANSFER_CLASS_1"/>
    <property type="match status" value="1"/>
</dbReference>
<dbReference type="PANTHER" id="PTHR46383:SF2">
    <property type="entry name" value="AMINOTRANSFERASE"/>
    <property type="match status" value="1"/>
</dbReference>
<dbReference type="GO" id="GO:0006520">
    <property type="term" value="P:amino acid metabolic process"/>
    <property type="evidence" value="ECO:0007669"/>
    <property type="project" value="InterPro"/>
</dbReference>
<dbReference type="Pfam" id="PF00155">
    <property type="entry name" value="Aminotran_1_2"/>
    <property type="match status" value="1"/>
</dbReference>
<evidence type="ECO:0000256" key="1">
    <source>
        <dbReference type="ARBA" id="ARBA00001933"/>
    </source>
</evidence>
<keyword evidence="5" id="KW-0663">Pyridoxal phosphate</keyword>
<keyword evidence="3 6" id="KW-0032">Aminotransferase</keyword>
<dbReference type="AlphaFoldDB" id="A0A9W6I9U7"/>
<comment type="similarity">
    <text evidence="2 6">Belongs to the class-I pyridoxal-phosphate-dependent aminotransferase family.</text>
</comment>
<comment type="cofactor">
    <cofactor evidence="1 6">
        <name>pyridoxal 5'-phosphate</name>
        <dbReference type="ChEBI" id="CHEBI:597326"/>
    </cofactor>
</comment>
<dbReference type="EC" id="2.6.1.-" evidence="6"/>
<dbReference type="InterPro" id="IPR015421">
    <property type="entry name" value="PyrdxlP-dep_Trfase_major"/>
</dbReference>
<evidence type="ECO:0000259" key="7">
    <source>
        <dbReference type="Pfam" id="PF00155"/>
    </source>
</evidence>
<evidence type="ECO:0000256" key="5">
    <source>
        <dbReference type="ARBA" id="ARBA00022898"/>
    </source>
</evidence>
<proteinExistence type="inferred from homology"/>
<dbReference type="InterPro" id="IPR050596">
    <property type="entry name" value="AspAT/PAT-like"/>
</dbReference>
<protein>
    <recommendedName>
        <fullName evidence="6">Aminotransferase</fullName>
        <ecNumber evidence="6">2.6.1.-</ecNumber>
    </recommendedName>
</protein>